<feature type="transmembrane region" description="Helical" evidence="2">
    <location>
        <begin position="120"/>
        <end position="139"/>
    </location>
</feature>
<feature type="transmembrane region" description="Helical" evidence="2">
    <location>
        <begin position="86"/>
        <end position="108"/>
    </location>
</feature>
<proteinExistence type="predicted"/>
<gene>
    <name evidence="3" type="ORF">ACFP0N_37030</name>
</gene>
<evidence type="ECO:0000256" key="2">
    <source>
        <dbReference type="SAM" id="Phobius"/>
    </source>
</evidence>
<sequence>MSGQYPGQFGPPPGGVPAGGIPAGAHYPGPPTGPVPLPGPGTGPAAGPGPYGALGRTLCILAPLLSFGLLGMVPSLLLAIRRRRAYDFVGAVVFTGLFLAFLVSAGIAGGHSDGTVLDKVGTVALVLLWFGAPLHFVGMDLRAVWDAGRPAPTPAAYYPAPVPPPVSPYAATAITPYPAGAPHPGGTPVRTGTPHPAGTPYPTGTPHQPPPATRFDGPVAPYATPPTARGGAPGPAPASSSETGDELRELGELLRRQAGEGRP</sequence>
<comment type="caution">
    <text evidence="3">The sequence shown here is derived from an EMBL/GenBank/DDBJ whole genome shotgun (WGS) entry which is preliminary data.</text>
</comment>
<evidence type="ECO:0000313" key="3">
    <source>
        <dbReference type="EMBL" id="MFC5890572.1"/>
    </source>
</evidence>
<evidence type="ECO:0000313" key="4">
    <source>
        <dbReference type="Proteomes" id="UP001596067"/>
    </source>
</evidence>
<feature type="compositionally biased region" description="Pro residues" evidence="1">
    <location>
        <begin position="28"/>
        <end position="41"/>
    </location>
</feature>
<evidence type="ECO:0008006" key="5">
    <source>
        <dbReference type="Google" id="ProtNLM"/>
    </source>
</evidence>
<organism evidence="3 4">
    <name type="scientific">Kitasatospora aburaviensis</name>
    <dbReference type="NCBI Taxonomy" id="67265"/>
    <lineage>
        <taxon>Bacteria</taxon>
        <taxon>Bacillati</taxon>
        <taxon>Actinomycetota</taxon>
        <taxon>Actinomycetes</taxon>
        <taxon>Kitasatosporales</taxon>
        <taxon>Streptomycetaceae</taxon>
        <taxon>Kitasatospora</taxon>
    </lineage>
</organism>
<dbReference type="RefSeq" id="WP_313765291.1">
    <property type="nucleotide sequence ID" value="NZ_BAAAVH010000018.1"/>
</dbReference>
<dbReference type="EMBL" id="JBHSOD010000087">
    <property type="protein sequence ID" value="MFC5890572.1"/>
    <property type="molecule type" value="Genomic_DNA"/>
</dbReference>
<keyword evidence="4" id="KW-1185">Reference proteome</keyword>
<evidence type="ECO:0000256" key="1">
    <source>
        <dbReference type="SAM" id="MobiDB-lite"/>
    </source>
</evidence>
<keyword evidence="2" id="KW-0812">Transmembrane</keyword>
<feature type="transmembrane region" description="Helical" evidence="2">
    <location>
        <begin position="60"/>
        <end position="79"/>
    </location>
</feature>
<feature type="compositionally biased region" description="Basic and acidic residues" evidence="1">
    <location>
        <begin position="245"/>
        <end position="263"/>
    </location>
</feature>
<feature type="compositionally biased region" description="Low complexity" evidence="1">
    <location>
        <begin position="220"/>
        <end position="230"/>
    </location>
</feature>
<feature type="region of interest" description="Disordered" evidence="1">
    <location>
        <begin position="178"/>
        <end position="263"/>
    </location>
</feature>
<keyword evidence="2" id="KW-0472">Membrane</keyword>
<keyword evidence="2" id="KW-1133">Transmembrane helix</keyword>
<name>A0ABW1F825_9ACTN</name>
<accession>A0ABW1F825</accession>
<dbReference type="Proteomes" id="UP001596067">
    <property type="component" value="Unassembled WGS sequence"/>
</dbReference>
<feature type="region of interest" description="Disordered" evidence="1">
    <location>
        <begin position="20"/>
        <end position="44"/>
    </location>
</feature>
<protein>
    <recommendedName>
        <fullName evidence="5">Integral membrane protein</fullName>
    </recommendedName>
</protein>
<reference evidence="4" key="1">
    <citation type="journal article" date="2019" name="Int. J. Syst. Evol. Microbiol.">
        <title>The Global Catalogue of Microorganisms (GCM) 10K type strain sequencing project: providing services to taxonomists for standard genome sequencing and annotation.</title>
        <authorList>
            <consortium name="The Broad Institute Genomics Platform"/>
            <consortium name="The Broad Institute Genome Sequencing Center for Infectious Disease"/>
            <person name="Wu L."/>
            <person name="Ma J."/>
        </authorList>
    </citation>
    <scope>NUCLEOTIDE SEQUENCE [LARGE SCALE GENOMIC DNA]</scope>
    <source>
        <strain evidence="4">CGMCC 4.1469</strain>
    </source>
</reference>